<comment type="similarity">
    <text evidence="2 11">Belongs to the ENDOU family.</text>
</comment>
<evidence type="ECO:0000256" key="8">
    <source>
        <dbReference type="ARBA" id="ARBA00022884"/>
    </source>
</evidence>
<dbReference type="OrthoDB" id="430326at2759"/>
<sequence>MKIPYEEDKETDEPGILAISFSMDGVFKPLGGFLIGFSPEFEIALYTIVFLCGEKKTRLNFANLDVIFECYKMERNDKEVLATIYPTV</sequence>
<keyword evidence="14" id="KW-1185">Reference proteome</keyword>
<dbReference type="PANTHER" id="PTHR12439:SF11">
    <property type="entry name" value="URIDYLATE-SPECIFIC ENDORIBONUCLEASE"/>
    <property type="match status" value="1"/>
</dbReference>
<evidence type="ECO:0000256" key="10">
    <source>
        <dbReference type="ARBA" id="ARBA00023239"/>
    </source>
</evidence>
<protein>
    <recommendedName>
        <fullName evidence="11">Uridylate-specific endoribonuclease</fullName>
        <ecNumber evidence="11">4.6.1.-</ecNumber>
    </recommendedName>
</protein>
<dbReference type="GO" id="GO:0016829">
    <property type="term" value="F:lyase activity"/>
    <property type="evidence" value="ECO:0007669"/>
    <property type="project" value="UniProtKB-KW"/>
</dbReference>
<dbReference type="Pfam" id="PF09412">
    <property type="entry name" value="XendoU"/>
    <property type="match status" value="1"/>
</dbReference>
<evidence type="ECO:0000256" key="3">
    <source>
        <dbReference type="ARBA" id="ARBA00011245"/>
    </source>
</evidence>
<keyword evidence="8 11" id="KW-0694">RNA-binding</keyword>
<organism evidence="13 14">
    <name type="scientific">Brachionus plicatilis</name>
    <name type="common">Marine rotifer</name>
    <name type="synonym">Brachionus muelleri</name>
    <dbReference type="NCBI Taxonomy" id="10195"/>
    <lineage>
        <taxon>Eukaryota</taxon>
        <taxon>Metazoa</taxon>
        <taxon>Spiralia</taxon>
        <taxon>Gnathifera</taxon>
        <taxon>Rotifera</taxon>
        <taxon>Eurotatoria</taxon>
        <taxon>Monogononta</taxon>
        <taxon>Pseudotrocha</taxon>
        <taxon>Ploima</taxon>
        <taxon>Brachionidae</taxon>
        <taxon>Brachionus</taxon>
    </lineage>
</organism>
<evidence type="ECO:0000256" key="9">
    <source>
        <dbReference type="ARBA" id="ARBA00023211"/>
    </source>
</evidence>
<dbReference type="Proteomes" id="UP000276133">
    <property type="component" value="Unassembled WGS sequence"/>
</dbReference>
<keyword evidence="6 11" id="KW-0255">Endonuclease</keyword>
<comment type="caution">
    <text evidence="13">The sequence shown here is derived from an EMBL/GenBank/DDBJ whole genome shotgun (WGS) entry which is preliminary data.</text>
</comment>
<dbReference type="InterPro" id="IPR037227">
    <property type="entry name" value="EndoU-like"/>
</dbReference>
<dbReference type="GO" id="GO:0003723">
    <property type="term" value="F:RNA binding"/>
    <property type="evidence" value="ECO:0007669"/>
    <property type="project" value="UniProtKB-UniRule"/>
</dbReference>
<keyword evidence="9 11" id="KW-0464">Manganese</keyword>
<dbReference type="InterPro" id="IPR039787">
    <property type="entry name" value="ENDOU"/>
</dbReference>
<proteinExistence type="inferred from homology"/>
<comment type="catalytic activity">
    <reaction evidence="11">
        <text>ribonucleotidyl-uridine-RNA = a 5'-end dephospho-uridine-RNA + a 3'-end 2',3'-cyclophospho-ribonucleotide-RNA</text>
        <dbReference type="Rhea" id="RHEA:67792"/>
        <dbReference type="Rhea" id="RHEA-COMP:10464"/>
        <dbReference type="Rhea" id="RHEA-COMP:17354"/>
        <dbReference type="Rhea" id="RHEA-COMP:17356"/>
        <dbReference type="ChEBI" id="CHEBI:83064"/>
        <dbReference type="ChEBI" id="CHEBI:173117"/>
        <dbReference type="ChEBI" id="CHEBI:173224"/>
    </reaction>
</comment>
<comment type="cofactor">
    <cofactor evidence="1 11">
        <name>Mn(2+)</name>
        <dbReference type="ChEBI" id="CHEBI:29035"/>
    </cofactor>
</comment>
<dbReference type="PROSITE" id="PS51959">
    <property type="entry name" value="ENDOU"/>
    <property type="match status" value="1"/>
</dbReference>
<evidence type="ECO:0000256" key="1">
    <source>
        <dbReference type="ARBA" id="ARBA00001936"/>
    </source>
</evidence>
<dbReference type="GO" id="GO:0016787">
    <property type="term" value="F:hydrolase activity"/>
    <property type="evidence" value="ECO:0007669"/>
    <property type="project" value="UniProtKB-KW"/>
</dbReference>
<evidence type="ECO:0000256" key="11">
    <source>
        <dbReference type="RuleBase" id="RU367085"/>
    </source>
</evidence>
<evidence type="ECO:0000256" key="4">
    <source>
        <dbReference type="ARBA" id="ARBA00022722"/>
    </source>
</evidence>
<dbReference type="AlphaFoldDB" id="A0A3M7RF81"/>
<keyword evidence="4 11" id="KW-0540">Nuclease</keyword>
<accession>A0A3M7RF81</accession>
<dbReference type="EMBL" id="REGN01003517">
    <property type="protein sequence ID" value="RNA22206.1"/>
    <property type="molecule type" value="Genomic_DNA"/>
</dbReference>
<dbReference type="GO" id="GO:0046872">
    <property type="term" value="F:metal ion binding"/>
    <property type="evidence" value="ECO:0007669"/>
    <property type="project" value="UniProtKB-UniRule"/>
</dbReference>
<evidence type="ECO:0000313" key="14">
    <source>
        <dbReference type="Proteomes" id="UP000276133"/>
    </source>
</evidence>
<keyword evidence="10" id="KW-0456">Lyase</keyword>
<evidence type="ECO:0000313" key="13">
    <source>
        <dbReference type="EMBL" id="RNA22206.1"/>
    </source>
</evidence>
<keyword evidence="7 11" id="KW-0378">Hydrolase</keyword>
<dbReference type="PANTHER" id="PTHR12439">
    <property type="entry name" value="PLACENTAL PROTEIN 11-RELATED"/>
    <property type="match status" value="1"/>
</dbReference>
<keyword evidence="5 11" id="KW-0479">Metal-binding</keyword>
<evidence type="ECO:0000259" key="12">
    <source>
        <dbReference type="PROSITE" id="PS51959"/>
    </source>
</evidence>
<name>A0A3M7RF81_BRAPC</name>
<reference evidence="13 14" key="1">
    <citation type="journal article" date="2018" name="Sci. Rep.">
        <title>Genomic signatures of local adaptation to the degree of environmental predictability in rotifers.</title>
        <authorList>
            <person name="Franch-Gras L."/>
            <person name="Hahn C."/>
            <person name="Garcia-Roger E.M."/>
            <person name="Carmona M.J."/>
            <person name="Serra M."/>
            <person name="Gomez A."/>
        </authorList>
    </citation>
    <scope>NUCLEOTIDE SEQUENCE [LARGE SCALE GENOMIC DNA]</scope>
    <source>
        <strain evidence="13">HYR1</strain>
    </source>
</reference>
<feature type="domain" description="EndoU" evidence="12">
    <location>
        <begin position="1"/>
        <end position="88"/>
    </location>
</feature>
<evidence type="ECO:0000256" key="7">
    <source>
        <dbReference type="ARBA" id="ARBA00022801"/>
    </source>
</evidence>
<evidence type="ECO:0000256" key="5">
    <source>
        <dbReference type="ARBA" id="ARBA00022723"/>
    </source>
</evidence>
<dbReference type="GO" id="GO:0004521">
    <property type="term" value="F:RNA endonuclease activity"/>
    <property type="evidence" value="ECO:0007669"/>
    <property type="project" value="UniProtKB-UniRule"/>
</dbReference>
<dbReference type="SUPFAM" id="SSF142877">
    <property type="entry name" value="EndoU-like"/>
    <property type="match status" value="1"/>
</dbReference>
<dbReference type="EC" id="4.6.1.-" evidence="11"/>
<evidence type="ECO:0000256" key="6">
    <source>
        <dbReference type="ARBA" id="ARBA00022759"/>
    </source>
</evidence>
<comment type="subunit">
    <text evidence="3 11">Monomer.</text>
</comment>
<evidence type="ECO:0000256" key="2">
    <source>
        <dbReference type="ARBA" id="ARBA00010168"/>
    </source>
</evidence>
<gene>
    <name evidence="13" type="ORF">BpHYR1_020749</name>
</gene>
<dbReference type="InterPro" id="IPR018998">
    <property type="entry name" value="EndoU_C"/>
</dbReference>